<dbReference type="AlphaFoldDB" id="A0A9Q0QUH2"/>
<dbReference type="InterPro" id="IPR012347">
    <property type="entry name" value="Ferritin-like"/>
</dbReference>
<dbReference type="Gene3D" id="1.20.1260.10">
    <property type="match status" value="1"/>
</dbReference>
<reference evidence="1" key="1">
    <citation type="journal article" date="2023" name="Plant J.">
        <title>The genome of the king protea, Protea cynaroides.</title>
        <authorList>
            <person name="Chang J."/>
            <person name="Duong T.A."/>
            <person name="Schoeman C."/>
            <person name="Ma X."/>
            <person name="Roodt D."/>
            <person name="Barker N."/>
            <person name="Li Z."/>
            <person name="Van de Peer Y."/>
            <person name="Mizrachi E."/>
        </authorList>
    </citation>
    <scope>NUCLEOTIDE SEQUENCE</scope>
    <source>
        <tissue evidence="1">Young leaves</tissue>
    </source>
</reference>
<comment type="caution">
    <text evidence="1">The sequence shown here is derived from an EMBL/GenBank/DDBJ whole genome shotgun (WGS) entry which is preliminary data.</text>
</comment>
<proteinExistence type="predicted"/>
<name>A0A9Q0QUH2_9MAGN</name>
<organism evidence="1 2">
    <name type="scientific">Protea cynaroides</name>
    <dbReference type="NCBI Taxonomy" id="273540"/>
    <lineage>
        <taxon>Eukaryota</taxon>
        <taxon>Viridiplantae</taxon>
        <taxon>Streptophyta</taxon>
        <taxon>Embryophyta</taxon>
        <taxon>Tracheophyta</taxon>
        <taxon>Spermatophyta</taxon>
        <taxon>Magnoliopsida</taxon>
        <taxon>Proteales</taxon>
        <taxon>Proteaceae</taxon>
        <taxon>Protea</taxon>
    </lineage>
</organism>
<keyword evidence="2" id="KW-1185">Reference proteome</keyword>
<dbReference type="EMBL" id="JAMYWD010000005">
    <property type="protein sequence ID" value="KAJ4972270.1"/>
    <property type="molecule type" value="Genomic_DNA"/>
</dbReference>
<dbReference type="OrthoDB" id="186462at2759"/>
<gene>
    <name evidence="1" type="ORF">NE237_005369</name>
</gene>
<evidence type="ECO:0000313" key="1">
    <source>
        <dbReference type="EMBL" id="KAJ4972270.1"/>
    </source>
</evidence>
<protein>
    <submittedName>
        <fullName evidence="1">Uncharacterized protein</fullName>
    </submittedName>
</protein>
<sequence length="220" mass="24025">MKHDRPEPSISSSPYTMLLKASASSFSFSTVQGVSPSPFQSFSSVSPSGLISSSSSSFLPTPSQRKGGEEFVVLAKAKESNSQLMTGVVFEPFEEMEKIQRTNQVCKEASEEERAHAGKLMKFQNTRGGKVVLQPIVQPQSEFYDEEKGDGLYERVPVCLAVMIYDLFFPATVGITRSVACGPSLEVSGAVLKLQWLAAFSVLRLCFPGLKMTAICFSLR</sequence>
<dbReference type="SUPFAM" id="SSF47240">
    <property type="entry name" value="Ferritin-like"/>
    <property type="match status" value="1"/>
</dbReference>
<dbReference type="InterPro" id="IPR009078">
    <property type="entry name" value="Ferritin-like_SF"/>
</dbReference>
<evidence type="ECO:0000313" key="2">
    <source>
        <dbReference type="Proteomes" id="UP001141806"/>
    </source>
</evidence>
<accession>A0A9Q0QUH2</accession>
<dbReference type="Proteomes" id="UP001141806">
    <property type="component" value="Unassembled WGS sequence"/>
</dbReference>